<dbReference type="PANTHER" id="PTHR43734">
    <property type="entry name" value="PHYTOENE DESATURASE"/>
    <property type="match status" value="1"/>
</dbReference>
<gene>
    <name evidence="2" type="ORF">BHQ17_10900</name>
</gene>
<dbReference type="InterPro" id="IPR036188">
    <property type="entry name" value="FAD/NAD-bd_sf"/>
</dbReference>
<accession>A0A1E3RVV6</accession>
<dbReference type="AlphaFoldDB" id="A0A1E3RVV6"/>
<dbReference type="EMBL" id="MIGZ01000053">
    <property type="protein sequence ID" value="ODQ93951.1"/>
    <property type="molecule type" value="Genomic_DNA"/>
</dbReference>
<evidence type="ECO:0000313" key="3">
    <source>
        <dbReference type="Proteomes" id="UP000094243"/>
    </source>
</evidence>
<feature type="domain" description="Amine oxidase" evidence="1">
    <location>
        <begin position="2"/>
        <end position="459"/>
    </location>
</feature>
<reference evidence="3" key="1">
    <citation type="submission" date="2016-09" db="EMBL/GenBank/DDBJ databases">
        <authorList>
            <person name="Greninger A.L."/>
            <person name="Jerome K.R."/>
            <person name="Mcnair B."/>
            <person name="Wallis C."/>
            <person name="Fang F."/>
        </authorList>
    </citation>
    <scope>NUCLEOTIDE SEQUENCE [LARGE SCALE GENOMIC DNA]</scope>
    <source>
        <strain evidence="3">M7</strain>
    </source>
</reference>
<sequence>MTLLEKNRYLGGSCAGYQKQGFQIDFGTHMFSRGPRGPLGEVLRRTGSPRAIEFRRTKNIAEFCCPDRSGNGGLTKIPLPNEIYRMPAMALRLAHYMHLNLAQLSQAAKMLTAVMTMDDDEVASWNHRTVDEFVAQYTASPRVREALCCILGLYFVLPPWETSAGEGIYCFQRMFRDNWLSYPAGGAKAIPTAYCRLAEARGAEIRTGAGVKRILIADGAVRGVETYDGTQIHADTVISTSSMRTTALRLCDPAQLPDAYVQRAREIRGSQIAVQLKIALSKPLVDAGCVLGAFGDNADVFTSRGDTIREVFDQLVHGRVPDVIPFYCPVPTNFDPSLAPPGHQLLTMCTLAPTTDVELSSSPTEWKEAMLDTMRKIAPGLDEHVLFIDCTTTSWMAHWIGKEYGPAISTAQTPDQVGAMRPTVVTPITGLYLAGDGAGGRGVGTELAADSAMECAEQVVADLGRTIPSTWRTHRHKQPDTLRSLRRIVRPSPTVTTTPCLRALPGAPATRSKERGDVA</sequence>
<evidence type="ECO:0000259" key="1">
    <source>
        <dbReference type="Pfam" id="PF01593"/>
    </source>
</evidence>
<keyword evidence="3" id="KW-1185">Reference proteome</keyword>
<protein>
    <recommendedName>
        <fullName evidence="1">Amine oxidase domain-containing protein</fullName>
    </recommendedName>
</protein>
<dbReference type="InterPro" id="IPR002937">
    <property type="entry name" value="Amino_oxidase"/>
</dbReference>
<name>A0A1E3RVV6_9MYCO</name>
<dbReference type="SUPFAM" id="SSF51905">
    <property type="entry name" value="FAD/NAD(P)-binding domain"/>
    <property type="match status" value="1"/>
</dbReference>
<proteinExistence type="predicted"/>
<dbReference type="GO" id="GO:0016491">
    <property type="term" value="F:oxidoreductase activity"/>
    <property type="evidence" value="ECO:0007669"/>
    <property type="project" value="InterPro"/>
</dbReference>
<dbReference type="Proteomes" id="UP000094243">
    <property type="component" value="Unassembled WGS sequence"/>
</dbReference>
<organism evidence="2 3">
    <name type="scientific">Mycolicibacterium holsaticum</name>
    <dbReference type="NCBI Taxonomy" id="152142"/>
    <lineage>
        <taxon>Bacteria</taxon>
        <taxon>Bacillati</taxon>
        <taxon>Actinomycetota</taxon>
        <taxon>Actinomycetes</taxon>
        <taxon>Mycobacteriales</taxon>
        <taxon>Mycobacteriaceae</taxon>
        <taxon>Mycolicibacterium</taxon>
    </lineage>
</organism>
<comment type="caution">
    <text evidence="2">The sequence shown here is derived from an EMBL/GenBank/DDBJ whole genome shotgun (WGS) entry which is preliminary data.</text>
</comment>
<dbReference type="Gene3D" id="3.90.660.50">
    <property type="match status" value="1"/>
</dbReference>
<dbReference type="PANTHER" id="PTHR43734:SF1">
    <property type="entry name" value="PHYTOENE DESATURASE"/>
    <property type="match status" value="1"/>
</dbReference>
<dbReference type="Pfam" id="PF01593">
    <property type="entry name" value="Amino_oxidase"/>
    <property type="match status" value="1"/>
</dbReference>
<evidence type="ECO:0000313" key="2">
    <source>
        <dbReference type="EMBL" id="ODQ93951.1"/>
    </source>
</evidence>
<dbReference type="Gene3D" id="3.50.50.60">
    <property type="entry name" value="FAD/NAD(P)-binding domain"/>
    <property type="match status" value="1"/>
</dbReference>